<proteinExistence type="predicted"/>
<name>A0ABP8GVA5_9SPHI</name>
<evidence type="ECO:0000313" key="2">
    <source>
        <dbReference type="Proteomes" id="UP001500582"/>
    </source>
</evidence>
<dbReference type="EMBL" id="BAABFT010000010">
    <property type="protein sequence ID" value="GAA4330378.1"/>
    <property type="molecule type" value="Genomic_DNA"/>
</dbReference>
<keyword evidence="2" id="KW-1185">Reference proteome</keyword>
<evidence type="ECO:0000313" key="1">
    <source>
        <dbReference type="EMBL" id="GAA4330378.1"/>
    </source>
</evidence>
<dbReference type="RefSeq" id="WP_345212491.1">
    <property type="nucleotide sequence ID" value="NZ_BAABFT010000010.1"/>
</dbReference>
<comment type="caution">
    <text evidence="1">The sequence shown here is derived from an EMBL/GenBank/DDBJ whole genome shotgun (WGS) entry which is preliminary data.</text>
</comment>
<protein>
    <submittedName>
        <fullName evidence="1">Uncharacterized protein</fullName>
    </submittedName>
</protein>
<organism evidence="1 2">
    <name type="scientific">Mucilaginibacter gynuensis</name>
    <dbReference type="NCBI Taxonomy" id="1302236"/>
    <lineage>
        <taxon>Bacteria</taxon>
        <taxon>Pseudomonadati</taxon>
        <taxon>Bacteroidota</taxon>
        <taxon>Sphingobacteriia</taxon>
        <taxon>Sphingobacteriales</taxon>
        <taxon>Sphingobacteriaceae</taxon>
        <taxon>Mucilaginibacter</taxon>
    </lineage>
</organism>
<accession>A0ABP8GVA5</accession>
<reference evidence="2" key="1">
    <citation type="journal article" date="2019" name="Int. J. Syst. Evol. Microbiol.">
        <title>The Global Catalogue of Microorganisms (GCM) 10K type strain sequencing project: providing services to taxonomists for standard genome sequencing and annotation.</title>
        <authorList>
            <consortium name="The Broad Institute Genomics Platform"/>
            <consortium name="The Broad Institute Genome Sequencing Center for Infectious Disease"/>
            <person name="Wu L."/>
            <person name="Ma J."/>
        </authorList>
    </citation>
    <scope>NUCLEOTIDE SEQUENCE [LARGE SCALE GENOMIC DNA]</scope>
    <source>
        <strain evidence="2">JCM 17705</strain>
    </source>
</reference>
<dbReference type="Proteomes" id="UP001500582">
    <property type="component" value="Unassembled WGS sequence"/>
</dbReference>
<sequence length="45" mass="4814">MATAVKDNKIWSDGICVYVDSKVINPTIGKVALLIANPDATLKLI</sequence>
<gene>
    <name evidence="1" type="ORF">GCM10023149_35520</name>
</gene>